<dbReference type="PROSITE" id="PS51257">
    <property type="entry name" value="PROKAR_LIPOPROTEIN"/>
    <property type="match status" value="1"/>
</dbReference>
<feature type="region of interest" description="Disordered" evidence="1">
    <location>
        <begin position="324"/>
        <end position="345"/>
    </location>
</feature>
<sequence length="371" mass="40909">MLLPTIKRSLTIISLSVAVGLMGCQSAPLNSIQQTTIVNAPVIKDKSNFTDEIVIKESQVMQWVAHYDWQLAQVIHQNGNIVDIENFAPITLAIEPSSISLHQGCEHYRMDFHALSAPPYPYYSHLTKVPTTCHDDNNTDTAIKEDNSIQSLFVKYAPVRLNFELLPTSHLASQSAPVAIQAAPKRLALNIENGNRLIFIGSTKALATPAGLPITNELLEQYHWTLVSAVSNTYDAKGELTRKPLGNFYHPDHPISASFESWPNNQYASFSSGCNGARAPYFLLNDNTFKVGTIISTVMGCGETGNRIESALFDLMRDSSSQLTLSLQPSQPTSPTSPTADNQTDMPRYNLLQTMATGETLVWQNEVKKTL</sequence>
<proteinExistence type="predicted"/>
<accession>A0ABR8RH83</accession>
<evidence type="ECO:0000313" key="2">
    <source>
        <dbReference type="EMBL" id="MBD7947091.1"/>
    </source>
</evidence>
<dbReference type="Proteomes" id="UP000606724">
    <property type="component" value="Unassembled WGS sequence"/>
</dbReference>
<reference evidence="2 3" key="1">
    <citation type="submission" date="2020-08" db="EMBL/GenBank/DDBJ databases">
        <title>A Genomic Blueprint of the Chicken Gut Microbiome.</title>
        <authorList>
            <person name="Gilroy R."/>
            <person name="Ravi A."/>
            <person name="Getino M."/>
            <person name="Pursley I."/>
            <person name="Horton D.L."/>
            <person name="Alikhan N.-F."/>
            <person name="Baker D."/>
            <person name="Gharbi K."/>
            <person name="Hall N."/>
            <person name="Watson M."/>
            <person name="Adriaenssens E.M."/>
            <person name="Foster-Nyarko E."/>
            <person name="Jarju S."/>
            <person name="Secka A."/>
            <person name="Antonio M."/>
            <person name="Oren A."/>
            <person name="Chaudhuri R."/>
            <person name="La Ragione R.M."/>
            <person name="Hildebrand F."/>
            <person name="Pallen M.J."/>
        </authorList>
    </citation>
    <scope>NUCLEOTIDE SEQUENCE [LARGE SCALE GENOMIC DNA]</scope>
    <source>
        <strain evidence="2 3">Sa4CVA2</strain>
    </source>
</reference>
<dbReference type="InterPro" id="IPR038670">
    <property type="entry name" value="HslJ-like_sf"/>
</dbReference>
<organism evidence="2 3">
    <name type="scientific">Psychrobacter communis</name>
    <dbReference type="NCBI Taxonomy" id="2762238"/>
    <lineage>
        <taxon>Bacteria</taxon>
        <taxon>Pseudomonadati</taxon>
        <taxon>Pseudomonadota</taxon>
        <taxon>Gammaproteobacteria</taxon>
        <taxon>Moraxellales</taxon>
        <taxon>Moraxellaceae</taxon>
        <taxon>Psychrobacter</taxon>
    </lineage>
</organism>
<gene>
    <name evidence="2" type="ORF">H9653_03495</name>
</gene>
<keyword evidence="3" id="KW-1185">Reference proteome</keyword>
<dbReference type="Gene3D" id="2.40.128.270">
    <property type="match status" value="1"/>
</dbReference>
<protein>
    <submittedName>
        <fullName evidence="2">META domain-containing protein</fullName>
    </submittedName>
</protein>
<name>A0ABR8RH83_9GAMM</name>
<dbReference type="RefSeq" id="WP_191690470.1">
    <property type="nucleotide sequence ID" value="NZ_JACSQR010000005.1"/>
</dbReference>
<evidence type="ECO:0000313" key="3">
    <source>
        <dbReference type="Proteomes" id="UP000606724"/>
    </source>
</evidence>
<comment type="caution">
    <text evidence="2">The sequence shown here is derived from an EMBL/GenBank/DDBJ whole genome shotgun (WGS) entry which is preliminary data.</text>
</comment>
<feature type="compositionally biased region" description="Low complexity" evidence="1">
    <location>
        <begin position="324"/>
        <end position="339"/>
    </location>
</feature>
<evidence type="ECO:0000256" key="1">
    <source>
        <dbReference type="SAM" id="MobiDB-lite"/>
    </source>
</evidence>
<dbReference type="EMBL" id="JACSQR010000005">
    <property type="protein sequence ID" value="MBD7947091.1"/>
    <property type="molecule type" value="Genomic_DNA"/>
</dbReference>